<dbReference type="EMBL" id="AE017125">
    <property type="protein sequence ID" value="AAP77398.1"/>
    <property type="molecule type" value="Genomic_DNA"/>
</dbReference>
<accession>Q7TTB3</accession>
<dbReference type="KEGG" id="hhe:HH_0479"/>
<dbReference type="Proteomes" id="UP000002495">
    <property type="component" value="Chromosome"/>
</dbReference>
<dbReference type="HOGENOM" id="CLU_3168816_0_0_7"/>
<proteinExistence type="predicted"/>
<dbReference type="EMBL" id="AE017125">
    <property type="protein sequence ID" value="AAP77076.1"/>
    <property type="molecule type" value="Genomic_DNA"/>
</dbReference>
<evidence type="ECO:0000313" key="1">
    <source>
        <dbReference type="EMBL" id="AAP77076.1"/>
    </source>
</evidence>
<name>Q7TTB3_HELHP</name>
<protein>
    <submittedName>
        <fullName evidence="1">Uncharacterized protein</fullName>
    </submittedName>
</protein>
<evidence type="ECO:0000313" key="2">
    <source>
        <dbReference type="EMBL" id="AAP77398.1"/>
    </source>
</evidence>
<keyword evidence="3" id="KW-1185">Reference proteome</keyword>
<dbReference type="KEGG" id="hhe:HH_0801"/>
<organism evidence="1 3">
    <name type="scientific">Helicobacter hepaticus (strain ATCC 51449 / 3B1)</name>
    <dbReference type="NCBI Taxonomy" id="235279"/>
    <lineage>
        <taxon>Bacteria</taxon>
        <taxon>Pseudomonadati</taxon>
        <taxon>Campylobacterota</taxon>
        <taxon>Epsilonproteobacteria</taxon>
        <taxon>Campylobacterales</taxon>
        <taxon>Helicobacteraceae</taxon>
        <taxon>Helicobacter</taxon>
    </lineage>
</organism>
<evidence type="ECO:0000313" key="3">
    <source>
        <dbReference type="Proteomes" id="UP000002495"/>
    </source>
</evidence>
<gene>
    <name evidence="1" type="ordered locus">HH_0479</name>
    <name evidence="2" type="ordered locus">HH_0801</name>
</gene>
<reference evidence="1 3" key="1">
    <citation type="journal article" date="2003" name="Proc. Natl. Acad. Sci. U.S.A.">
        <title>The complete genome sequence of the carcinogenic bacterium Helicobacter hepaticus.</title>
        <authorList>
            <person name="Suerbaum S."/>
            <person name="Josenhans C."/>
            <person name="Sterzenbach T."/>
            <person name="Drescher B."/>
            <person name="Brandt P."/>
            <person name="Bell M."/>
            <person name="Droege M."/>
            <person name="Fartmann B."/>
            <person name="Fischer H.-P."/>
            <person name="Ge Z."/>
            <person name="Hoerster A."/>
            <person name="Holland R."/>
            <person name="Klein K."/>
            <person name="Koenig J."/>
            <person name="Macko L."/>
            <person name="Mendz G.L."/>
            <person name="Nyakatura G."/>
            <person name="Schauer D.B."/>
            <person name="Shen Z."/>
            <person name="Weber J."/>
            <person name="Frosch M."/>
            <person name="Fox J.G."/>
        </authorList>
    </citation>
    <scope>NUCLEOTIDE SEQUENCE [LARGE SCALE GENOMIC DNA]</scope>
    <source>
        <strain evidence="1">ATCC 51449</strain>
        <strain evidence="3">ATCC 51449 / 3B1</strain>
    </source>
</reference>
<dbReference type="AlphaFoldDB" id="Q7TTB3"/>
<sequence>MYAYREASGLEKIIKSNKNTMNENIFSQYFKFDSPYLQPLYSFIFNL</sequence>